<dbReference type="EMBL" id="CM042013">
    <property type="protein sequence ID" value="KAI3740282.1"/>
    <property type="molecule type" value="Genomic_DNA"/>
</dbReference>
<accession>A0ACB9D146</accession>
<reference evidence="2" key="1">
    <citation type="journal article" date="2022" name="Mol. Ecol. Resour.">
        <title>The genomes of chicory, endive, great burdock and yacon provide insights into Asteraceae palaeo-polyploidization history and plant inulin production.</title>
        <authorList>
            <person name="Fan W."/>
            <person name="Wang S."/>
            <person name="Wang H."/>
            <person name="Wang A."/>
            <person name="Jiang F."/>
            <person name="Liu H."/>
            <person name="Zhao H."/>
            <person name="Xu D."/>
            <person name="Zhang Y."/>
        </authorList>
    </citation>
    <scope>NUCLEOTIDE SEQUENCE [LARGE SCALE GENOMIC DNA]</scope>
    <source>
        <strain evidence="2">cv. Punajuju</strain>
    </source>
</reference>
<reference evidence="1 2" key="2">
    <citation type="journal article" date="2022" name="Mol. Ecol. Resour.">
        <title>The genomes of chicory, endive, great burdock and yacon provide insights into Asteraceae paleo-polyploidization history and plant inulin production.</title>
        <authorList>
            <person name="Fan W."/>
            <person name="Wang S."/>
            <person name="Wang H."/>
            <person name="Wang A."/>
            <person name="Jiang F."/>
            <person name="Liu H."/>
            <person name="Zhao H."/>
            <person name="Xu D."/>
            <person name="Zhang Y."/>
        </authorList>
    </citation>
    <scope>NUCLEOTIDE SEQUENCE [LARGE SCALE GENOMIC DNA]</scope>
    <source>
        <strain evidence="2">cv. Punajuju</strain>
        <tissue evidence="1">Leaves</tissue>
    </source>
</reference>
<organism evidence="1 2">
    <name type="scientific">Cichorium intybus</name>
    <name type="common">Chicory</name>
    <dbReference type="NCBI Taxonomy" id="13427"/>
    <lineage>
        <taxon>Eukaryota</taxon>
        <taxon>Viridiplantae</taxon>
        <taxon>Streptophyta</taxon>
        <taxon>Embryophyta</taxon>
        <taxon>Tracheophyta</taxon>
        <taxon>Spermatophyta</taxon>
        <taxon>Magnoliopsida</taxon>
        <taxon>eudicotyledons</taxon>
        <taxon>Gunneridae</taxon>
        <taxon>Pentapetalae</taxon>
        <taxon>asterids</taxon>
        <taxon>campanulids</taxon>
        <taxon>Asterales</taxon>
        <taxon>Asteraceae</taxon>
        <taxon>Cichorioideae</taxon>
        <taxon>Cichorieae</taxon>
        <taxon>Cichoriinae</taxon>
        <taxon>Cichorium</taxon>
    </lineage>
</organism>
<comment type="caution">
    <text evidence="1">The sequence shown here is derived from an EMBL/GenBank/DDBJ whole genome shotgun (WGS) entry which is preliminary data.</text>
</comment>
<dbReference type="Proteomes" id="UP001055811">
    <property type="component" value="Linkage Group LG05"/>
</dbReference>
<name>A0ACB9D146_CICIN</name>
<gene>
    <name evidence="1" type="ORF">L2E82_30708</name>
</gene>
<evidence type="ECO:0000313" key="2">
    <source>
        <dbReference type="Proteomes" id="UP001055811"/>
    </source>
</evidence>
<sequence>MVTNTTDHHITPPPRSLRPNLKSASATVMSHRYRHQHRPLSQPSTATTTPANTISSPCIVGNSSWNDVKRIQEVYLGFQ</sequence>
<keyword evidence="2" id="KW-1185">Reference proteome</keyword>
<protein>
    <submittedName>
        <fullName evidence="1">Uncharacterized protein</fullName>
    </submittedName>
</protein>
<evidence type="ECO:0000313" key="1">
    <source>
        <dbReference type="EMBL" id="KAI3740282.1"/>
    </source>
</evidence>
<proteinExistence type="predicted"/>